<dbReference type="PROSITE" id="PS50851">
    <property type="entry name" value="CHEW"/>
    <property type="match status" value="1"/>
</dbReference>
<accession>A0A4R8MTW9</accession>
<proteinExistence type="predicted"/>
<dbReference type="STRING" id="1193051.LEP1GSC017_2191"/>
<dbReference type="GO" id="GO:0006935">
    <property type="term" value="P:chemotaxis"/>
    <property type="evidence" value="ECO:0007669"/>
    <property type="project" value="InterPro"/>
</dbReference>
<dbReference type="InterPro" id="IPR039315">
    <property type="entry name" value="CheW"/>
</dbReference>
<dbReference type="GO" id="GO:0007165">
    <property type="term" value="P:signal transduction"/>
    <property type="evidence" value="ECO:0007669"/>
    <property type="project" value="InterPro"/>
</dbReference>
<dbReference type="GeneID" id="79827070"/>
<feature type="domain" description="CheW-like" evidence="1">
    <location>
        <begin position="13"/>
        <end position="153"/>
    </location>
</feature>
<organism evidence="2 3">
    <name type="scientific">Leptospira meyeri</name>
    <dbReference type="NCBI Taxonomy" id="29508"/>
    <lineage>
        <taxon>Bacteria</taxon>
        <taxon>Pseudomonadati</taxon>
        <taxon>Spirochaetota</taxon>
        <taxon>Spirochaetia</taxon>
        <taxon>Leptospirales</taxon>
        <taxon>Leptospiraceae</taxon>
        <taxon>Leptospira</taxon>
    </lineage>
</organism>
<evidence type="ECO:0000313" key="3">
    <source>
        <dbReference type="Proteomes" id="UP000294684"/>
    </source>
</evidence>
<comment type="caution">
    <text evidence="2">The sequence shown here is derived from an EMBL/GenBank/DDBJ whole genome shotgun (WGS) entry which is preliminary data.</text>
</comment>
<dbReference type="EMBL" id="SORO01000001">
    <property type="protein sequence ID" value="TDY72753.1"/>
    <property type="molecule type" value="Genomic_DNA"/>
</dbReference>
<dbReference type="OrthoDB" id="9794382at2"/>
<protein>
    <submittedName>
        <fullName evidence="2">Purine-binding chemotaxis protein CheW</fullName>
    </submittedName>
</protein>
<dbReference type="Gene3D" id="2.40.50.180">
    <property type="entry name" value="CheA-289, Domain 4"/>
    <property type="match status" value="1"/>
</dbReference>
<dbReference type="InterPro" id="IPR036061">
    <property type="entry name" value="CheW-like_dom_sf"/>
</dbReference>
<dbReference type="PANTHER" id="PTHR22617:SF23">
    <property type="entry name" value="CHEMOTAXIS PROTEIN CHEW"/>
    <property type="match status" value="1"/>
</dbReference>
<dbReference type="InterPro" id="IPR002545">
    <property type="entry name" value="CheW-lke_dom"/>
</dbReference>
<dbReference type="RefSeq" id="WP_004784189.1">
    <property type="nucleotide sequence ID" value="NZ_JAMQPX010000001.1"/>
</dbReference>
<gene>
    <name evidence="2" type="ORF">CLV96_1755</name>
</gene>
<name>A0A4R8MTW9_LEPME</name>
<dbReference type="Gene3D" id="2.30.30.40">
    <property type="entry name" value="SH3 Domains"/>
    <property type="match status" value="1"/>
</dbReference>
<dbReference type="AlphaFoldDB" id="A0A4R8MTW9"/>
<dbReference type="PANTHER" id="PTHR22617">
    <property type="entry name" value="CHEMOTAXIS SENSOR HISTIDINE KINASE-RELATED"/>
    <property type="match status" value="1"/>
</dbReference>
<keyword evidence="3" id="KW-1185">Reference proteome</keyword>
<sequence>MAKETSSANQFIHEQYIIFNLGDEEYAIPITIVEEIVKITNLIRVPQSKSFFAGIMDIRGKVVRMIDLAKRLNIKNTTDSAADRAIVINVSGKSIGVIVDKVSHVVHFPANQVDPPPPSVKGISSRYITGVGKKDNRFIILIDIEKILTVEEITELATV</sequence>
<evidence type="ECO:0000313" key="2">
    <source>
        <dbReference type="EMBL" id="TDY72753.1"/>
    </source>
</evidence>
<dbReference type="Proteomes" id="UP000294684">
    <property type="component" value="Unassembled WGS sequence"/>
</dbReference>
<dbReference type="SMART" id="SM00260">
    <property type="entry name" value="CheW"/>
    <property type="match status" value="1"/>
</dbReference>
<reference evidence="2 3" key="1">
    <citation type="submission" date="2019-03" db="EMBL/GenBank/DDBJ databases">
        <title>Genomic Encyclopedia of Archaeal and Bacterial Type Strains, Phase II (KMG-II): from individual species to whole genera.</title>
        <authorList>
            <person name="Goeker M."/>
        </authorList>
    </citation>
    <scope>NUCLEOTIDE SEQUENCE [LARGE SCALE GENOMIC DNA]</scope>
    <source>
        <strain evidence="2 3">DSM 21537</strain>
    </source>
</reference>
<evidence type="ECO:0000259" key="1">
    <source>
        <dbReference type="PROSITE" id="PS50851"/>
    </source>
</evidence>
<dbReference type="Pfam" id="PF01584">
    <property type="entry name" value="CheW"/>
    <property type="match status" value="1"/>
</dbReference>
<dbReference type="GO" id="GO:0005829">
    <property type="term" value="C:cytosol"/>
    <property type="evidence" value="ECO:0007669"/>
    <property type="project" value="TreeGrafter"/>
</dbReference>
<dbReference type="SUPFAM" id="SSF50341">
    <property type="entry name" value="CheW-like"/>
    <property type="match status" value="1"/>
</dbReference>